<dbReference type="STRING" id="642227.HA49_11430"/>
<sequence length="162" mass="18058">MRKLTSLILASSLAFGAASVVHAEADNLTPPPAAAEQHKHPHNERGHGPMMFKGLKLTEAQKQQIHEILKASRDQMQRPTVEQRRAAHAIIASDSFDRSKAEAEAAQMTANAKDRALQRLEMENKLYNVLTADQKKQYNANFEKHLTEKPAKGGHHQPRNAD</sequence>
<evidence type="ECO:0000256" key="3">
    <source>
        <dbReference type="ARBA" id="ARBA00022729"/>
    </source>
</evidence>
<feature type="signal peptide" evidence="6">
    <location>
        <begin position="1"/>
        <end position="23"/>
    </location>
</feature>
<comment type="subcellular location">
    <subcellularLocation>
        <location evidence="1">Periplasm</location>
    </subcellularLocation>
</comment>
<dbReference type="OrthoDB" id="6415382at2"/>
<dbReference type="Pfam" id="PF07813">
    <property type="entry name" value="LTXXQ"/>
    <property type="match status" value="1"/>
</dbReference>
<evidence type="ECO:0000256" key="5">
    <source>
        <dbReference type="SAM" id="MobiDB-lite"/>
    </source>
</evidence>
<evidence type="ECO:0000256" key="4">
    <source>
        <dbReference type="ARBA" id="ARBA00022764"/>
    </source>
</evidence>
<feature type="compositionally biased region" description="Basic and acidic residues" evidence="5">
    <location>
        <begin position="142"/>
        <end position="151"/>
    </location>
</feature>
<proteinExistence type="inferred from homology"/>
<gene>
    <name evidence="7" type="ORF">HA49_11430</name>
</gene>
<comment type="similarity">
    <text evidence="2">Belongs to the CpxP/Spy family.</text>
</comment>
<comment type="caution">
    <text evidence="7">The sequence shown here is derived from an EMBL/GenBank/DDBJ whole genome shotgun (WGS) entry which is preliminary data.</text>
</comment>
<dbReference type="InterPro" id="IPR012899">
    <property type="entry name" value="LTXXQ"/>
</dbReference>
<reference evidence="7" key="1">
    <citation type="submission" date="2014-12" db="EMBL/GenBank/DDBJ databases">
        <title>The draft genome of the Tatumella morbirosei type strain, LMG23360T isolated from pineapple rot.</title>
        <authorList>
            <person name="Smits T.H."/>
            <person name="Palmer M."/>
            <person name="Venter S.N."/>
            <person name="Duffy B."/>
            <person name="Steenkamp E.T."/>
            <person name="Chan W.Y."/>
            <person name="Coutinho T.A."/>
            <person name="Coetzee M.P."/>
            <person name="De Maayer P."/>
        </authorList>
    </citation>
    <scope>NUCLEOTIDE SEQUENCE [LARGE SCALE GENOMIC DNA]</scope>
    <source>
        <strain evidence="7">LMG 23360</strain>
    </source>
</reference>
<evidence type="ECO:0000256" key="6">
    <source>
        <dbReference type="SAM" id="SignalP"/>
    </source>
</evidence>
<accession>A0A095T7F5</accession>
<evidence type="ECO:0000313" key="8">
    <source>
        <dbReference type="Proteomes" id="UP000029577"/>
    </source>
</evidence>
<keyword evidence="8" id="KW-1185">Reference proteome</keyword>
<keyword evidence="4" id="KW-0574">Periplasm</keyword>
<dbReference type="Proteomes" id="UP000029577">
    <property type="component" value="Unassembled WGS sequence"/>
</dbReference>
<evidence type="ECO:0000256" key="1">
    <source>
        <dbReference type="ARBA" id="ARBA00004418"/>
    </source>
</evidence>
<feature type="region of interest" description="Disordered" evidence="5">
    <location>
        <begin position="140"/>
        <end position="162"/>
    </location>
</feature>
<protein>
    <submittedName>
        <fullName evidence="7">Periplasmic protein</fullName>
    </submittedName>
</protein>
<dbReference type="GO" id="GO:0051082">
    <property type="term" value="F:unfolded protein binding"/>
    <property type="evidence" value="ECO:0007669"/>
    <property type="project" value="TreeGrafter"/>
</dbReference>
<organism evidence="7 8">
    <name type="scientific">Tatumella morbirosei</name>
    <dbReference type="NCBI Taxonomy" id="642227"/>
    <lineage>
        <taxon>Bacteria</taxon>
        <taxon>Pseudomonadati</taxon>
        <taxon>Pseudomonadota</taxon>
        <taxon>Gammaproteobacteria</taxon>
        <taxon>Enterobacterales</taxon>
        <taxon>Erwiniaceae</taxon>
        <taxon>Tatumella</taxon>
    </lineage>
</organism>
<evidence type="ECO:0000256" key="2">
    <source>
        <dbReference type="ARBA" id="ARBA00008441"/>
    </source>
</evidence>
<dbReference type="PIRSF" id="PIRSF034445">
    <property type="entry name" value="CpxP_Spy"/>
    <property type="match status" value="1"/>
</dbReference>
<dbReference type="NCBIfam" id="NF007769">
    <property type="entry name" value="PRK10455.1"/>
    <property type="match status" value="1"/>
</dbReference>
<dbReference type="PANTHER" id="PTHR38102">
    <property type="entry name" value="PERIPLASMIC CHAPERONE SPY"/>
    <property type="match status" value="1"/>
</dbReference>
<name>A0A095T7F5_9GAMM</name>
<dbReference type="EMBL" id="JPKR02000003">
    <property type="protein sequence ID" value="KGD72831.1"/>
    <property type="molecule type" value="Genomic_DNA"/>
</dbReference>
<dbReference type="PANTHER" id="PTHR38102:SF1">
    <property type="entry name" value="PERIPLASMIC CHAPERONE SPY"/>
    <property type="match status" value="1"/>
</dbReference>
<dbReference type="RefSeq" id="WP_038020512.1">
    <property type="nucleotide sequence ID" value="NZ_JPKR02000003.1"/>
</dbReference>
<feature type="chain" id="PRO_5001910689" evidence="6">
    <location>
        <begin position="24"/>
        <end position="162"/>
    </location>
</feature>
<feature type="compositionally biased region" description="Basic residues" evidence="5">
    <location>
        <begin position="152"/>
        <end position="162"/>
    </location>
</feature>
<dbReference type="Gene3D" id="1.20.120.1490">
    <property type="match status" value="1"/>
</dbReference>
<evidence type="ECO:0000313" key="7">
    <source>
        <dbReference type="EMBL" id="KGD72831.1"/>
    </source>
</evidence>
<dbReference type="AlphaFoldDB" id="A0A095T7F5"/>
<dbReference type="CDD" id="cd09916">
    <property type="entry name" value="CpxP_like"/>
    <property type="match status" value="1"/>
</dbReference>
<dbReference type="GO" id="GO:0030288">
    <property type="term" value="C:outer membrane-bounded periplasmic space"/>
    <property type="evidence" value="ECO:0007669"/>
    <property type="project" value="TreeGrafter"/>
</dbReference>
<keyword evidence="3 6" id="KW-0732">Signal</keyword>
<dbReference type="eggNOG" id="COG3678">
    <property type="taxonomic scope" value="Bacteria"/>
</dbReference>
<dbReference type="InterPro" id="IPR052211">
    <property type="entry name" value="Cpx_auxiliary_protein"/>
</dbReference>